<gene>
    <name evidence="1" type="ORF">Anapl_03218</name>
</gene>
<protein>
    <submittedName>
        <fullName evidence="1">Uncharacterized protein</fullName>
    </submittedName>
</protein>
<evidence type="ECO:0000313" key="2">
    <source>
        <dbReference type="Proteomes" id="UP000296049"/>
    </source>
</evidence>
<keyword evidence="2" id="KW-1185">Reference proteome</keyword>
<dbReference type="EMBL" id="KB743644">
    <property type="protein sequence ID" value="EOA97611.1"/>
    <property type="molecule type" value="Genomic_DNA"/>
</dbReference>
<reference evidence="2" key="1">
    <citation type="journal article" date="2013" name="Nat. Genet.">
        <title>The duck genome and transcriptome provide insight into an avian influenza virus reservoir species.</title>
        <authorList>
            <person name="Huang Y."/>
            <person name="Li Y."/>
            <person name="Burt D.W."/>
            <person name="Chen H."/>
            <person name="Zhang Y."/>
            <person name="Qian W."/>
            <person name="Kim H."/>
            <person name="Gan S."/>
            <person name="Zhao Y."/>
            <person name="Li J."/>
            <person name="Yi K."/>
            <person name="Feng H."/>
            <person name="Zhu P."/>
            <person name="Li B."/>
            <person name="Liu Q."/>
            <person name="Fairley S."/>
            <person name="Magor K.E."/>
            <person name="Du Z."/>
            <person name="Hu X."/>
            <person name="Goodman L."/>
            <person name="Tafer H."/>
            <person name="Vignal A."/>
            <person name="Lee T."/>
            <person name="Kim K.W."/>
            <person name="Sheng Z."/>
            <person name="An Y."/>
            <person name="Searle S."/>
            <person name="Herrero J."/>
            <person name="Groenen M.A."/>
            <person name="Crooijmans R.P."/>
            <person name="Faraut T."/>
            <person name="Cai Q."/>
            <person name="Webster R.G."/>
            <person name="Aldridge J.R."/>
            <person name="Warren W.C."/>
            <person name="Bartschat S."/>
            <person name="Kehr S."/>
            <person name="Marz M."/>
            <person name="Stadler P.F."/>
            <person name="Smith J."/>
            <person name="Kraus R.H."/>
            <person name="Zhao Y."/>
            <person name="Ren L."/>
            <person name="Fei J."/>
            <person name="Morisson M."/>
            <person name="Kaiser P."/>
            <person name="Griffin D.K."/>
            <person name="Rao M."/>
            <person name="Pitel F."/>
            <person name="Wang J."/>
            <person name="Li N."/>
        </authorList>
    </citation>
    <scope>NUCLEOTIDE SEQUENCE [LARGE SCALE GENOMIC DNA]</scope>
</reference>
<organism evidence="1 2">
    <name type="scientific">Anas platyrhynchos</name>
    <name type="common">Mallard</name>
    <name type="synonym">Anas boschas</name>
    <dbReference type="NCBI Taxonomy" id="8839"/>
    <lineage>
        <taxon>Eukaryota</taxon>
        <taxon>Metazoa</taxon>
        <taxon>Chordata</taxon>
        <taxon>Craniata</taxon>
        <taxon>Vertebrata</taxon>
        <taxon>Euteleostomi</taxon>
        <taxon>Archelosauria</taxon>
        <taxon>Archosauria</taxon>
        <taxon>Dinosauria</taxon>
        <taxon>Saurischia</taxon>
        <taxon>Theropoda</taxon>
        <taxon>Coelurosauria</taxon>
        <taxon>Aves</taxon>
        <taxon>Neognathae</taxon>
        <taxon>Galloanserae</taxon>
        <taxon>Anseriformes</taxon>
        <taxon>Anatidae</taxon>
        <taxon>Anatinae</taxon>
        <taxon>Anas</taxon>
    </lineage>
</organism>
<proteinExistence type="predicted"/>
<sequence>MAGCWLPLAVLGQKSSSAHGGVGVLLAFKYCCSLLLVGQGSSPLWLLFLESFVSLEARYATEKGKLFYRGSWIVLAQQGKVHYKSQAKALQMTTPVQRLFSTAPLAAGGSRAVIALSHQQHQSRDKPTCAQIFALCSWDRGTRQVLAAAQERCSWR</sequence>
<evidence type="ECO:0000313" key="1">
    <source>
        <dbReference type="EMBL" id="EOA97611.1"/>
    </source>
</evidence>
<name>R0JKN5_ANAPL</name>
<accession>R0JKN5</accession>
<dbReference type="AlphaFoldDB" id="R0JKN5"/>
<dbReference type="Proteomes" id="UP000296049">
    <property type="component" value="Unassembled WGS sequence"/>
</dbReference>